<dbReference type="Proteomes" id="UP000431269">
    <property type="component" value="Chromosome"/>
</dbReference>
<evidence type="ECO:0000313" key="2">
    <source>
        <dbReference type="EMBL" id="QGZ94979.1"/>
    </source>
</evidence>
<dbReference type="KEGG" id="tsv:DSM104635_01815"/>
<keyword evidence="2" id="KW-0808">Transferase</keyword>
<accession>A0A6I6MJX2</accession>
<organism evidence="2 3">
    <name type="scientific">Terricaulis silvestris</name>
    <dbReference type="NCBI Taxonomy" id="2686094"/>
    <lineage>
        <taxon>Bacteria</taxon>
        <taxon>Pseudomonadati</taxon>
        <taxon>Pseudomonadota</taxon>
        <taxon>Alphaproteobacteria</taxon>
        <taxon>Caulobacterales</taxon>
        <taxon>Caulobacteraceae</taxon>
        <taxon>Terricaulis</taxon>
    </lineage>
</organism>
<dbReference type="EMBL" id="CP047045">
    <property type="protein sequence ID" value="QGZ94979.1"/>
    <property type="molecule type" value="Genomic_DNA"/>
</dbReference>
<proteinExistence type="predicted"/>
<evidence type="ECO:0000256" key="1">
    <source>
        <dbReference type="SAM" id="MobiDB-lite"/>
    </source>
</evidence>
<dbReference type="PANTHER" id="PTHR48228">
    <property type="entry name" value="SUCCINYL-COA--D-CITRAMALATE COA-TRANSFERASE"/>
    <property type="match status" value="1"/>
</dbReference>
<dbReference type="RefSeq" id="WP_158765874.1">
    <property type="nucleotide sequence ID" value="NZ_CP047045.1"/>
</dbReference>
<gene>
    <name evidence="2" type="primary">bbsE</name>
    <name evidence="2" type="ORF">DSM104635_01815</name>
</gene>
<dbReference type="InterPro" id="IPR050509">
    <property type="entry name" value="CoA-transferase_III"/>
</dbReference>
<dbReference type="InterPro" id="IPR023606">
    <property type="entry name" value="CoA-Trfase_III_dom_1_sf"/>
</dbReference>
<reference evidence="3" key="1">
    <citation type="submission" date="2019-12" db="EMBL/GenBank/DDBJ databases">
        <title>Complete genome of Terracaulis silvestris 0127_4.</title>
        <authorList>
            <person name="Vieira S."/>
            <person name="Riedel T."/>
            <person name="Sproer C."/>
            <person name="Pascual J."/>
            <person name="Boedeker C."/>
            <person name="Overmann J."/>
        </authorList>
    </citation>
    <scope>NUCLEOTIDE SEQUENCE [LARGE SCALE GENOMIC DNA]</scope>
    <source>
        <strain evidence="3">0127_4</strain>
    </source>
</reference>
<dbReference type="InterPro" id="IPR044855">
    <property type="entry name" value="CoA-Trfase_III_dom3_sf"/>
</dbReference>
<dbReference type="Pfam" id="PF02515">
    <property type="entry name" value="CoA_transf_3"/>
    <property type="match status" value="1"/>
</dbReference>
<dbReference type="PANTHER" id="PTHR48228:SF2">
    <property type="entry name" value="E-CINNAMOYL-COA:R-PHENYLLACTATE COA TRANSFERASE LARGE SUBUNIT"/>
    <property type="match status" value="1"/>
</dbReference>
<dbReference type="Gene3D" id="3.40.50.10540">
    <property type="entry name" value="Crotonobetainyl-coa:carnitine coa-transferase, domain 1"/>
    <property type="match status" value="1"/>
</dbReference>
<dbReference type="AlphaFoldDB" id="A0A6I6MJX2"/>
<dbReference type="Gene3D" id="3.30.1540.10">
    <property type="entry name" value="formyl-coa transferase, domain 3"/>
    <property type="match status" value="1"/>
</dbReference>
<dbReference type="InterPro" id="IPR003673">
    <property type="entry name" value="CoA-Trfase_fam_III"/>
</dbReference>
<dbReference type="SUPFAM" id="SSF89796">
    <property type="entry name" value="CoA-transferase family III (CaiB/BaiF)"/>
    <property type="match status" value="1"/>
</dbReference>
<name>A0A6I6MJX2_9CAUL</name>
<protein>
    <submittedName>
        <fullName evidence="2">Succinyl-CoA:(R)-benzylsuccinate CoA-transferase subunit BbsE</fullName>
        <ecNumber evidence="2">2.8.3.15</ecNumber>
    </submittedName>
</protein>
<keyword evidence="3" id="KW-1185">Reference proteome</keyword>
<dbReference type="GO" id="GO:0033877">
    <property type="term" value="F:succinyl-CoA:(R)-benzylsuccinate CoA-transferase activity"/>
    <property type="evidence" value="ECO:0007669"/>
    <property type="project" value="UniProtKB-EC"/>
</dbReference>
<dbReference type="EC" id="2.8.3.15" evidence="2"/>
<feature type="region of interest" description="Disordered" evidence="1">
    <location>
        <begin position="346"/>
        <end position="371"/>
    </location>
</feature>
<evidence type="ECO:0000313" key="3">
    <source>
        <dbReference type="Proteomes" id="UP000431269"/>
    </source>
</evidence>
<sequence>MLEGLKVVEYASYIAAPGAGGIMADWGADVIKVEPPGGDPIRMFFASVGIEGQTLNPVFELDNRGKRGVVLDTAQDAGRDALLRMIDDADVFLTNVRPGGLKRAGLDHNSLLARNPKLIYASLTGYGLEGPDADRPGMDSAAFWARSGVAALFRPKGGEPVQLRTAFGDHVASMAIVAGVMSALYERTRTGKGRLVEASLLRVAHYAAGSDMAIQHTYGRTASNRARRDVSLPLVNFFKTKDERWISLLSRQGEGDWPKLCRALKLEHLIADERFARAKGRRTNSGELVDLLDEAFGSRSWAEVSIALDAEEMIWAPVLSAAEAAVDPQAIAAGAVVQTRQADGTTINAPGAPIRFPGADDGPKGPAPKVGEHTRSVLAQFGYSDTEIDALFASGAAA</sequence>